<proteinExistence type="predicted"/>
<dbReference type="EMBL" id="JALJOS010000049">
    <property type="protein sequence ID" value="KAK9819235.1"/>
    <property type="molecule type" value="Genomic_DNA"/>
</dbReference>
<feature type="compositionally biased region" description="Basic and acidic residues" evidence="1">
    <location>
        <begin position="131"/>
        <end position="145"/>
    </location>
</feature>
<organism evidence="2 3">
    <name type="scientific">Apatococcus lobatus</name>
    <dbReference type="NCBI Taxonomy" id="904363"/>
    <lineage>
        <taxon>Eukaryota</taxon>
        <taxon>Viridiplantae</taxon>
        <taxon>Chlorophyta</taxon>
        <taxon>core chlorophytes</taxon>
        <taxon>Trebouxiophyceae</taxon>
        <taxon>Chlorellales</taxon>
        <taxon>Chlorellaceae</taxon>
        <taxon>Apatococcus</taxon>
    </lineage>
</organism>
<keyword evidence="3" id="KW-1185">Reference proteome</keyword>
<comment type="caution">
    <text evidence="2">The sequence shown here is derived from an EMBL/GenBank/DDBJ whole genome shotgun (WGS) entry which is preliminary data.</text>
</comment>
<dbReference type="Proteomes" id="UP001438707">
    <property type="component" value="Unassembled WGS sequence"/>
</dbReference>
<name>A0AAW1QAD4_9CHLO</name>
<feature type="region of interest" description="Disordered" evidence="1">
    <location>
        <begin position="129"/>
        <end position="341"/>
    </location>
</feature>
<feature type="compositionally biased region" description="Polar residues" evidence="1">
    <location>
        <begin position="191"/>
        <end position="200"/>
    </location>
</feature>
<gene>
    <name evidence="2" type="ORF">WJX74_011109</name>
</gene>
<sequence>MTNLAEEAYFPSNNVDKALSLGKSEPTFKCRLLEGFPGAWDRLPSSCLFNKPLQKQGGRQLSEMGCTHSKGSKEGEHRRKLKIKEVLESSTQDPNNILKMNELEQVPAPILDASSHHDGPDGAIRLTKASMEPRKHPARAFKPEAHNTASSSGSTEEIWAKLHQPQTSESKAKPSSNHSPMRNDARLEGSQEASPRTQQLPLERMFPESINSPHKGRDAAPSQRKGVDLPSYPKDKFKPVGSRQATKGASPSRPSQMQAHSRRAEAMYVPPMISFKKASGQSSSRQPMGTEQAFGIQSPGTSNKNGSRRMNKAASHDNKTANSWAEPNGMHDPNGPADDDPAVVIPNPGDERVHGGRWHRKLRPESPIQDSISNRQVSSLSIGSGPSASDGPSIILDTQHFGSNSADSTPRLMMDSPGSHAHQGVTVLGSPVKQPHMLFESTRDTSFTISFRASYETKG</sequence>
<evidence type="ECO:0000256" key="1">
    <source>
        <dbReference type="SAM" id="MobiDB-lite"/>
    </source>
</evidence>
<feature type="compositionally biased region" description="Low complexity" evidence="1">
    <location>
        <begin position="378"/>
        <end position="389"/>
    </location>
</feature>
<evidence type="ECO:0000313" key="2">
    <source>
        <dbReference type="EMBL" id="KAK9819235.1"/>
    </source>
</evidence>
<feature type="compositionally biased region" description="Polar residues" evidence="1">
    <location>
        <begin position="279"/>
        <end position="289"/>
    </location>
</feature>
<reference evidence="2 3" key="1">
    <citation type="journal article" date="2024" name="Nat. Commun.">
        <title>Phylogenomics reveals the evolutionary origins of lichenization in chlorophyte algae.</title>
        <authorList>
            <person name="Puginier C."/>
            <person name="Libourel C."/>
            <person name="Otte J."/>
            <person name="Skaloud P."/>
            <person name="Haon M."/>
            <person name="Grisel S."/>
            <person name="Petersen M."/>
            <person name="Berrin J.G."/>
            <person name="Delaux P.M."/>
            <person name="Dal Grande F."/>
            <person name="Keller J."/>
        </authorList>
    </citation>
    <scope>NUCLEOTIDE SEQUENCE [LARGE SCALE GENOMIC DNA]</scope>
    <source>
        <strain evidence="2 3">SAG 2145</strain>
    </source>
</reference>
<feature type="compositionally biased region" description="Polar residues" evidence="1">
    <location>
        <begin position="164"/>
        <end position="180"/>
    </location>
</feature>
<dbReference type="AlphaFoldDB" id="A0AAW1QAD4"/>
<protein>
    <submittedName>
        <fullName evidence="2">Uncharacterized protein</fullName>
    </submittedName>
</protein>
<accession>A0AAW1QAD4</accession>
<evidence type="ECO:0000313" key="3">
    <source>
        <dbReference type="Proteomes" id="UP001438707"/>
    </source>
</evidence>
<feature type="region of interest" description="Disordered" evidence="1">
    <location>
        <begin position="372"/>
        <end position="392"/>
    </location>
</feature>
<feature type="compositionally biased region" description="Polar residues" evidence="1">
    <location>
        <begin position="243"/>
        <end position="259"/>
    </location>
</feature>